<dbReference type="EMBL" id="CP000804">
    <property type="protein sequence ID" value="ABU58003.1"/>
    <property type="molecule type" value="Genomic_DNA"/>
</dbReference>
<name>A7NKI3_ROSCS</name>
<organism evidence="2 3">
    <name type="scientific">Roseiflexus castenholzii (strain DSM 13941 / HLO8)</name>
    <dbReference type="NCBI Taxonomy" id="383372"/>
    <lineage>
        <taxon>Bacteria</taxon>
        <taxon>Bacillati</taxon>
        <taxon>Chloroflexota</taxon>
        <taxon>Chloroflexia</taxon>
        <taxon>Chloroflexales</taxon>
        <taxon>Roseiflexineae</taxon>
        <taxon>Roseiflexaceae</taxon>
        <taxon>Roseiflexus</taxon>
    </lineage>
</organism>
<keyword evidence="1" id="KW-0472">Membrane</keyword>
<feature type="transmembrane region" description="Helical" evidence="1">
    <location>
        <begin position="66"/>
        <end position="85"/>
    </location>
</feature>
<dbReference type="STRING" id="383372.Rcas_1913"/>
<keyword evidence="1" id="KW-0812">Transmembrane</keyword>
<dbReference type="AlphaFoldDB" id="A7NKI3"/>
<evidence type="ECO:0000256" key="1">
    <source>
        <dbReference type="SAM" id="Phobius"/>
    </source>
</evidence>
<gene>
    <name evidence="2" type="ordered locus">Rcas_1913</name>
</gene>
<evidence type="ECO:0000313" key="3">
    <source>
        <dbReference type="Proteomes" id="UP000000263"/>
    </source>
</evidence>
<accession>A7NKI3</accession>
<proteinExistence type="predicted"/>
<dbReference type="HOGENOM" id="CLU_1106447_0_0_0"/>
<dbReference type="Proteomes" id="UP000000263">
    <property type="component" value="Chromosome"/>
</dbReference>
<keyword evidence="3" id="KW-1185">Reference proteome</keyword>
<sequence length="251" mass="26398">MIPRNRAPGSAAGFSARVALLNTYLVGDPMCAIESRRTTVYAGSSHNPTSSHTGDETMFKRPTIKIVVITLALIASTIMASGIYAQSTAPPTPGNQHHCVVHVAPLHEAQTQSESVSLGCFATFAEALAIATGGAVQAPSTASPEDITQMLLSTSSNTVIGIQWDGANRGGGSIIRVTSHTPGCSDGSSYGNPSMEPGWDDRVSSAQAFGGCNHFYHYEHTAWTGAVLDCNTYCGSMGVMDNQTSSWRLTR</sequence>
<protein>
    <submittedName>
        <fullName evidence="2">Uncharacterized protein</fullName>
    </submittedName>
</protein>
<dbReference type="eggNOG" id="ENOG5032DAS">
    <property type="taxonomic scope" value="Bacteria"/>
</dbReference>
<evidence type="ECO:0000313" key="2">
    <source>
        <dbReference type="EMBL" id="ABU58003.1"/>
    </source>
</evidence>
<keyword evidence="1" id="KW-1133">Transmembrane helix</keyword>
<reference evidence="2 3" key="1">
    <citation type="submission" date="2007-08" db="EMBL/GenBank/DDBJ databases">
        <title>Complete sequence of Roseiflexus castenholzii DSM 13941.</title>
        <authorList>
            <consortium name="US DOE Joint Genome Institute"/>
            <person name="Copeland A."/>
            <person name="Lucas S."/>
            <person name="Lapidus A."/>
            <person name="Barry K."/>
            <person name="Glavina del Rio T."/>
            <person name="Dalin E."/>
            <person name="Tice H."/>
            <person name="Pitluck S."/>
            <person name="Thompson L.S."/>
            <person name="Brettin T."/>
            <person name="Bruce D."/>
            <person name="Detter J.C."/>
            <person name="Han C."/>
            <person name="Tapia R."/>
            <person name="Schmutz J."/>
            <person name="Larimer F."/>
            <person name="Land M."/>
            <person name="Hauser L."/>
            <person name="Kyrpides N."/>
            <person name="Mikhailova N."/>
            <person name="Bryant D.A."/>
            <person name="Hanada S."/>
            <person name="Tsukatani Y."/>
            <person name="Richardson P."/>
        </authorList>
    </citation>
    <scope>NUCLEOTIDE SEQUENCE [LARGE SCALE GENOMIC DNA]</scope>
    <source>
        <strain evidence="3">DSM 13941 / HLO8</strain>
    </source>
</reference>
<dbReference type="KEGG" id="rca:Rcas_1913"/>